<feature type="chain" id="PRO_5022034190" description="Macroglobulin domain-containing protein" evidence="1">
    <location>
        <begin position="26"/>
        <end position="923"/>
    </location>
</feature>
<dbReference type="AlphaFoldDB" id="A0A563U3E8"/>
<keyword evidence="3" id="KW-1185">Reference proteome</keyword>
<gene>
    <name evidence="2" type="ORF">FPZ43_16395</name>
</gene>
<evidence type="ECO:0000256" key="1">
    <source>
        <dbReference type="SAM" id="SignalP"/>
    </source>
</evidence>
<comment type="caution">
    <text evidence="2">The sequence shown here is derived from an EMBL/GenBank/DDBJ whole genome shotgun (WGS) entry which is preliminary data.</text>
</comment>
<evidence type="ECO:0008006" key="4">
    <source>
        <dbReference type="Google" id="ProtNLM"/>
    </source>
</evidence>
<accession>A0A563U3E8</accession>
<dbReference type="Gene3D" id="2.60.40.1930">
    <property type="match status" value="1"/>
</dbReference>
<dbReference type="EMBL" id="VOEJ01000008">
    <property type="protein sequence ID" value="TWR25860.1"/>
    <property type="molecule type" value="Genomic_DNA"/>
</dbReference>
<evidence type="ECO:0000313" key="2">
    <source>
        <dbReference type="EMBL" id="TWR25860.1"/>
    </source>
</evidence>
<dbReference type="OrthoDB" id="609485at2"/>
<evidence type="ECO:0000313" key="3">
    <source>
        <dbReference type="Proteomes" id="UP000320042"/>
    </source>
</evidence>
<dbReference type="Proteomes" id="UP000320042">
    <property type="component" value="Unassembled WGS sequence"/>
</dbReference>
<reference evidence="2 3" key="1">
    <citation type="submission" date="2019-07" db="EMBL/GenBank/DDBJ databases">
        <authorList>
            <person name="Kim J."/>
        </authorList>
    </citation>
    <scope>NUCLEOTIDE SEQUENCE [LARGE SCALE GENOMIC DNA]</scope>
    <source>
        <strain evidence="3">dk17</strain>
    </source>
</reference>
<name>A0A563U3E8_9SPHI</name>
<proteinExistence type="predicted"/>
<keyword evidence="1" id="KW-0732">Signal</keyword>
<protein>
    <recommendedName>
        <fullName evidence="4">Macroglobulin domain-containing protein</fullName>
    </recommendedName>
</protein>
<sequence>MPAKCCYFKFIALILALAITISARAQPNAAHGLKNLIAETKAYYDKHPAEKIYLHFDKPYYAVGDTVWFKAYIVMAADNMPTSKSAKLHVELINDSSKLIQQITIPLISGTGQGYIPLEKDIINNGTYTLRAYTSWSQNFGYDNFFTTRFYIGKPGNSSWLLTNTVNLTNLPDGTEIELTGRLKTMQGNLAVANQPLEVKVSGSGKTILKNRLTTSQNGEFKFSFRLQSEGTGSGISVDISEAKNQRQHITFPLNLDIPQSIDVQFLPEGGYLVAGLLNKVAFKAVGTDGLGKDVKGIIVNNKNETITQFSSAKFGMGSFMLVPNAAESYTAVLSSPNGDTRRITLPKVKESGIVMRVENTVNPDSVYLYVSATPDLARNHYVFITQIRDSVCYATEIELTNGFYNVRIPKNRLGKGINQLALLNANNQLLTQRLIFIDNPTGKLNIDIHPNNTTLHPKDSIAINLHVSDNMGKSVRGNLSVSVTSDDLVKLAKYSDNIFSHMLLSANLKGYVENAAWYFKDNSKETVKALDNLLLTQGWVGFNWDNTNTKQSFIAETDNGVRGKVTGLFGKPSSGVKVVLMSAHNGELLLLDTVSDEQGRFAFTDLPLSDTAAYTVKLRTKRGGSSGSNLQFDDFEPAKLVSLPTRQIMPWQVNPDSTMINYAVVSQQQAKKFERIKAGEIKGELLNEVVIKSKVSPKMIGSFFAAPKQVISEKELIKAKRVSLFDYLTGSGAGLYSGPFRLSANRVFSIKGNFLRDIIVDGRGVSQNFVYSGPNSFYDHLNNYLQATMVSDTKKIAIYTGYIAAINDVVAYLVITTRGGQGPLQKSPVGTFVYRPQPMQLPMDFYRPRYLPNIKTTEPDYRSTIHWEPNVFTDSDGRATISFYAADKPATYTVTVQGADFNGHFGYKTTSITISPKAVLKQ</sequence>
<organism evidence="2 3">
    <name type="scientific">Mucilaginibacter pallidiroseus</name>
    <dbReference type="NCBI Taxonomy" id="2599295"/>
    <lineage>
        <taxon>Bacteria</taxon>
        <taxon>Pseudomonadati</taxon>
        <taxon>Bacteroidota</taxon>
        <taxon>Sphingobacteriia</taxon>
        <taxon>Sphingobacteriales</taxon>
        <taxon>Sphingobacteriaceae</taxon>
        <taxon>Mucilaginibacter</taxon>
    </lineage>
</organism>
<feature type="signal peptide" evidence="1">
    <location>
        <begin position="1"/>
        <end position="25"/>
    </location>
</feature>
<dbReference type="RefSeq" id="WP_146383017.1">
    <property type="nucleotide sequence ID" value="NZ_VOEJ01000008.1"/>
</dbReference>